<sequence>MGSVVKAQTLRSAIAGAVAQLKSYNVPAVCERLGLAPGTEEEAFASKARYVTGRLQNLSLTDLVRVAQRFVEDYDDAELEAVLGSMGPRGVDGSFKNLIFAADGPKPKIVLRDAVDNILEIVENGEHCLVYDRPLGPDGLTLRALADWWRSRQPDRAGDEDAEAARHLHKRLRASLDSPPERVLFDAYGTFYPQPGGLDLPALIPQVYLHYDPYVRRPSRPGLLARQRMDFLLLLPGRERIVIEVDGAQHYSRPSAAVPSGTPFADIKVEDRVPDPAAYAAMVAEDRRLRLAGYEVFRFGGHELCGPRGHAAALDFFTALRNRSKARAG</sequence>
<evidence type="ECO:0000313" key="1">
    <source>
        <dbReference type="EMBL" id="MFC7182037.1"/>
    </source>
</evidence>
<dbReference type="RefSeq" id="WP_345703748.1">
    <property type="nucleotide sequence ID" value="NZ_BAABKV010000001.1"/>
</dbReference>
<name>A0ABW2G0V2_9ACTN</name>
<evidence type="ECO:0000313" key="2">
    <source>
        <dbReference type="Proteomes" id="UP001596435"/>
    </source>
</evidence>
<comment type="caution">
    <text evidence="1">The sequence shown here is derived from an EMBL/GenBank/DDBJ whole genome shotgun (WGS) entry which is preliminary data.</text>
</comment>
<proteinExistence type="predicted"/>
<evidence type="ECO:0008006" key="3">
    <source>
        <dbReference type="Google" id="ProtNLM"/>
    </source>
</evidence>
<accession>A0ABW2G0V2</accession>
<reference evidence="2" key="1">
    <citation type="journal article" date="2019" name="Int. J. Syst. Evol. Microbiol.">
        <title>The Global Catalogue of Microorganisms (GCM) 10K type strain sequencing project: providing services to taxonomists for standard genome sequencing and annotation.</title>
        <authorList>
            <consortium name="The Broad Institute Genomics Platform"/>
            <consortium name="The Broad Institute Genome Sequencing Center for Infectious Disease"/>
            <person name="Wu L."/>
            <person name="Ma J."/>
        </authorList>
    </citation>
    <scope>NUCLEOTIDE SEQUENCE [LARGE SCALE GENOMIC DNA]</scope>
    <source>
        <strain evidence="2">CGMCC 1.12859</strain>
    </source>
</reference>
<dbReference type="Proteomes" id="UP001596435">
    <property type="component" value="Unassembled WGS sequence"/>
</dbReference>
<dbReference type="EMBL" id="JBHTAJ010000040">
    <property type="protein sequence ID" value="MFC7182037.1"/>
    <property type="molecule type" value="Genomic_DNA"/>
</dbReference>
<organism evidence="1 2">
    <name type="scientific">Kitasatospora paranensis</name>
    <dbReference type="NCBI Taxonomy" id="258053"/>
    <lineage>
        <taxon>Bacteria</taxon>
        <taxon>Bacillati</taxon>
        <taxon>Actinomycetota</taxon>
        <taxon>Actinomycetes</taxon>
        <taxon>Kitasatosporales</taxon>
        <taxon>Streptomycetaceae</taxon>
        <taxon>Kitasatospora</taxon>
    </lineage>
</organism>
<gene>
    <name evidence="1" type="ORF">ACFQMG_21025</name>
</gene>
<keyword evidence="2" id="KW-1185">Reference proteome</keyword>
<protein>
    <recommendedName>
        <fullName evidence="3">AbiJ-NTD3 domain-containing protein</fullName>
    </recommendedName>
</protein>